<dbReference type="GeneID" id="39576290"/>
<dbReference type="EMBL" id="ML119052">
    <property type="protein sequence ID" value="ROT41335.1"/>
    <property type="molecule type" value="Genomic_DNA"/>
</dbReference>
<organism evidence="1 2">
    <name type="scientific">Sodiomyces alkalinus (strain CBS 110278 / VKM F-3762 / F11)</name>
    <name type="common">Alkaliphilic filamentous fungus</name>
    <dbReference type="NCBI Taxonomy" id="1314773"/>
    <lineage>
        <taxon>Eukaryota</taxon>
        <taxon>Fungi</taxon>
        <taxon>Dikarya</taxon>
        <taxon>Ascomycota</taxon>
        <taxon>Pezizomycotina</taxon>
        <taxon>Sordariomycetes</taxon>
        <taxon>Hypocreomycetidae</taxon>
        <taxon>Glomerellales</taxon>
        <taxon>Plectosphaerellaceae</taxon>
        <taxon>Sodiomyces</taxon>
    </lineage>
</organism>
<dbReference type="PANTHER" id="PTHR45036:SF1">
    <property type="entry name" value="METHYLTRANSFERASE LIKE 7A"/>
    <property type="match status" value="1"/>
</dbReference>
<dbReference type="Gene3D" id="3.40.50.150">
    <property type="entry name" value="Vaccinia Virus protein VP39"/>
    <property type="match status" value="1"/>
</dbReference>
<sequence>MSTLSHMVEIFWFLADPFIFMGQSLSHLPGTILSVLRTGDFATLLSPSRFHTAWFGRFWAVAGPEVRKTSSPRVVPLLQGRVRHGVATDQQSGPPVGGVVLEVGAGSGMWPDDDQTGGGAITKIYGVEPNPASHAALRRRVRESGLEGIYEAVPVGIEELGHSTKWDGRIEEGSVDCIVSILCWCSIPDPEKNIAALYKFLKRGGRWYVYEHVKARRTVFMPLYQRFVNLFWPRIIGGCEMCRDTEKHLRAVGPWEHIDLVQPPAEPWCHPLPHIYGTLTK</sequence>
<dbReference type="GO" id="GO:0008168">
    <property type="term" value="F:methyltransferase activity"/>
    <property type="evidence" value="ECO:0007669"/>
    <property type="project" value="UniProtKB-KW"/>
</dbReference>
<dbReference type="AlphaFoldDB" id="A0A3N2Q3Y1"/>
<protein>
    <submittedName>
        <fullName evidence="1">S-adenosyl-L-methionine-dependent methyltransferase</fullName>
    </submittedName>
</protein>
<reference evidence="1 2" key="1">
    <citation type="journal article" date="2018" name="Mol. Ecol.">
        <title>The obligate alkalophilic soda-lake fungus Sodiomyces alkalinus has shifted to a protein diet.</title>
        <authorList>
            <person name="Grum-Grzhimaylo A.A."/>
            <person name="Falkoski D.L."/>
            <person name="van den Heuvel J."/>
            <person name="Valero-Jimenez C.A."/>
            <person name="Min B."/>
            <person name="Choi I.G."/>
            <person name="Lipzen A."/>
            <person name="Daum C.G."/>
            <person name="Aanen D.K."/>
            <person name="Tsang A."/>
            <person name="Henrissat B."/>
            <person name="Bilanenko E.N."/>
            <person name="de Vries R.P."/>
            <person name="van Kan J.A.L."/>
            <person name="Grigoriev I.V."/>
            <person name="Debets A.J.M."/>
        </authorList>
    </citation>
    <scope>NUCLEOTIDE SEQUENCE [LARGE SCALE GENOMIC DNA]</scope>
    <source>
        <strain evidence="1 2">F11</strain>
    </source>
</reference>
<dbReference type="STRING" id="1314773.A0A3N2Q3Y1"/>
<dbReference type="PANTHER" id="PTHR45036">
    <property type="entry name" value="METHYLTRANSFERASE LIKE 7B"/>
    <property type="match status" value="1"/>
</dbReference>
<dbReference type="InterPro" id="IPR029063">
    <property type="entry name" value="SAM-dependent_MTases_sf"/>
</dbReference>
<dbReference type="InterPro" id="IPR052356">
    <property type="entry name" value="Thiol_S-MT"/>
</dbReference>
<accession>A0A3N2Q3Y1</accession>
<evidence type="ECO:0000313" key="2">
    <source>
        <dbReference type="Proteomes" id="UP000272025"/>
    </source>
</evidence>
<name>A0A3N2Q3Y1_SODAK</name>
<gene>
    <name evidence="1" type="ORF">SODALDRAFT_272123</name>
</gene>
<keyword evidence="2" id="KW-1185">Reference proteome</keyword>
<dbReference type="Proteomes" id="UP000272025">
    <property type="component" value="Unassembled WGS sequence"/>
</dbReference>
<dbReference type="RefSeq" id="XP_028469141.1">
    <property type="nucleotide sequence ID" value="XM_028607812.1"/>
</dbReference>
<keyword evidence="1" id="KW-0808">Transferase</keyword>
<evidence type="ECO:0000313" key="1">
    <source>
        <dbReference type="EMBL" id="ROT41335.1"/>
    </source>
</evidence>
<keyword evidence="1" id="KW-0489">Methyltransferase</keyword>
<dbReference type="SUPFAM" id="SSF53335">
    <property type="entry name" value="S-adenosyl-L-methionine-dependent methyltransferases"/>
    <property type="match status" value="1"/>
</dbReference>
<proteinExistence type="predicted"/>
<dbReference type="GO" id="GO:0032259">
    <property type="term" value="P:methylation"/>
    <property type="evidence" value="ECO:0007669"/>
    <property type="project" value="UniProtKB-KW"/>
</dbReference>
<dbReference type="Pfam" id="PF13489">
    <property type="entry name" value="Methyltransf_23"/>
    <property type="match status" value="1"/>
</dbReference>
<dbReference type="OrthoDB" id="540004at2759"/>